<dbReference type="EC" id="4.3.3.7" evidence="4 12"/>
<dbReference type="CDD" id="cd00950">
    <property type="entry name" value="DHDPS"/>
    <property type="match status" value="1"/>
</dbReference>
<dbReference type="PROSITE" id="PS00666">
    <property type="entry name" value="DHDPS_2"/>
    <property type="match status" value="1"/>
</dbReference>
<dbReference type="SMART" id="SM01130">
    <property type="entry name" value="DHDPS"/>
    <property type="match status" value="1"/>
</dbReference>
<evidence type="ECO:0000256" key="8">
    <source>
        <dbReference type="ARBA" id="ARBA00023154"/>
    </source>
</evidence>
<dbReference type="GO" id="GO:0019877">
    <property type="term" value="P:diaminopimelate biosynthetic process"/>
    <property type="evidence" value="ECO:0007669"/>
    <property type="project" value="UniProtKB-UniRule"/>
</dbReference>
<dbReference type="PIRSF" id="PIRSF001365">
    <property type="entry name" value="DHDPS"/>
    <property type="match status" value="1"/>
</dbReference>
<keyword evidence="6 12" id="KW-0028">Amino-acid biosynthesis</keyword>
<dbReference type="RefSeq" id="WP_164032296.1">
    <property type="nucleotide sequence ID" value="NZ_JAABOQ010000004.1"/>
</dbReference>
<dbReference type="InterPro" id="IPR005263">
    <property type="entry name" value="DapA"/>
</dbReference>
<dbReference type="Proteomes" id="UP000474296">
    <property type="component" value="Unassembled WGS sequence"/>
</dbReference>
<evidence type="ECO:0000256" key="4">
    <source>
        <dbReference type="ARBA" id="ARBA00012086"/>
    </source>
</evidence>
<dbReference type="GO" id="GO:0005829">
    <property type="term" value="C:cytosol"/>
    <property type="evidence" value="ECO:0007669"/>
    <property type="project" value="TreeGrafter"/>
</dbReference>
<dbReference type="PANTHER" id="PTHR12128:SF66">
    <property type="entry name" value="4-HYDROXY-2-OXOGLUTARATE ALDOLASE, MITOCHONDRIAL"/>
    <property type="match status" value="1"/>
</dbReference>
<feature type="active site" description="Proton donor/acceptor" evidence="12 14">
    <location>
        <position position="135"/>
    </location>
</feature>
<protein>
    <recommendedName>
        <fullName evidence="4 12">4-hydroxy-tetrahydrodipicolinate synthase</fullName>
        <shortName evidence="12">HTPA synthase</shortName>
        <ecNumber evidence="4 12">4.3.3.7</ecNumber>
    </recommendedName>
</protein>
<organism evidence="16 17">
    <name type="scientific">Spongiivirga citrea</name>
    <dbReference type="NCBI Taxonomy" id="1481457"/>
    <lineage>
        <taxon>Bacteria</taxon>
        <taxon>Pseudomonadati</taxon>
        <taxon>Bacteroidota</taxon>
        <taxon>Flavobacteriia</taxon>
        <taxon>Flavobacteriales</taxon>
        <taxon>Flavobacteriaceae</taxon>
        <taxon>Spongiivirga</taxon>
    </lineage>
</organism>
<comment type="caution">
    <text evidence="16">The sequence shown here is derived from an EMBL/GenBank/DDBJ whole genome shotgun (WGS) entry which is preliminary data.</text>
</comment>
<keyword evidence="17" id="KW-1185">Reference proteome</keyword>
<evidence type="ECO:0000256" key="5">
    <source>
        <dbReference type="ARBA" id="ARBA00022490"/>
    </source>
</evidence>
<sequence length="291" mass="31562">MNTLRGTGVALVTPFNDDFSIDTTALANLVDFVIEGGVNYLVVLGTTGEGATLNKTEQQLVIDTITKANNNRLPMVLGIGGNNTAQVVETIKNTDLNDFAAILSVSPYYNKPNQEGLYRHFEQIALASPKPIIMYNVPGRTSMNMLPETVVRLANNFENLIGVKEAGNNIMQGMQLVKDTPDDFLVISGDDDLALNLTLSGGDGVISVMGQGTPVEFSKMIQLGLEGNSKEAFVLYYKLMEGIKMIFEDGNPAGIKTILTHRGIIKNVVRLPLVKANQDLRARLEAFVDGL</sequence>
<dbReference type="EMBL" id="JAABOQ010000004">
    <property type="protein sequence ID" value="NER17619.1"/>
    <property type="molecule type" value="Genomic_DNA"/>
</dbReference>
<dbReference type="PRINTS" id="PR00146">
    <property type="entry name" value="DHPICSNTHASE"/>
</dbReference>
<feature type="site" description="Part of a proton relay during catalysis" evidence="12">
    <location>
        <position position="46"/>
    </location>
</feature>
<feature type="site" description="Part of a proton relay during catalysis" evidence="12">
    <location>
        <position position="109"/>
    </location>
</feature>
<proteinExistence type="inferred from homology"/>
<comment type="subunit">
    <text evidence="12">Homotetramer; dimer of dimers.</text>
</comment>
<evidence type="ECO:0000256" key="1">
    <source>
        <dbReference type="ARBA" id="ARBA00003294"/>
    </source>
</evidence>
<keyword evidence="10 12" id="KW-0704">Schiff base</keyword>
<evidence type="ECO:0000256" key="7">
    <source>
        <dbReference type="ARBA" id="ARBA00022915"/>
    </source>
</evidence>
<dbReference type="InterPro" id="IPR020625">
    <property type="entry name" value="Schiff_base-form_aldolases_AS"/>
</dbReference>
<dbReference type="GO" id="GO:0008840">
    <property type="term" value="F:4-hydroxy-tetrahydrodipicolinate synthase activity"/>
    <property type="evidence" value="ECO:0007669"/>
    <property type="project" value="UniProtKB-UniRule"/>
</dbReference>
<evidence type="ECO:0000256" key="9">
    <source>
        <dbReference type="ARBA" id="ARBA00023239"/>
    </source>
</evidence>
<dbReference type="AlphaFoldDB" id="A0A6M0CP22"/>
<keyword evidence="5 12" id="KW-0963">Cytoplasm</keyword>
<dbReference type="UniPathway" id="UPA00034">
    <property type="reaction ID" value="UER00017"/>
</dbReference>
<reference evidence="16 17" key="1">
    <citation type="submission" date="2020-01" db="EMBL/GenBank/DDBJ databases">
        <title>Spongiivirga citrea KCTC 32990T.</title>
        <authorList>
            <person name="Wang G."/>
        </authorList>
    </citation>
    <scope>NUCLEOTIDE SEQUENCE [LARGE SCALE GENOMIC DNA]</scope>
    <source>
        <strain evidence="16 17">KCTC 32990</strain>
    </source>
</reference>
<feature type="binding site" evidence="12 15">
    <location>
        <position position="47"/>
    </location>
    <ligand>
        <name>pyruvate</name>
        <dbReference type="ChEBI" id="CHEBI:15361"/>
    </ligand>
</feature>
<dbReference type="HAMAP" id="MF_00418">
    <property type="entry name" value="DapA"/>
    <property type="match status" value="1"/>
</dbReference>
<comment type="caution">
    <text evidence="12">Was originally thought to be a dihydrodipicolinate synthase (DHDPS), catalyzing the condensation of (S)-aspartate-beta-semialdehyde [(S)-ASA] and pyruvate to dihydrodipicolinate (DHDP). However, it was shown in E.coli that the product of the enzymatic reaction is not dihydrodipicolinate but in fact (4S)-4-hydroxy-2,3,4,5-tetrahydro-(2S)-dipicolinic acid (HTPA), and that the consecutive dehydration reaction leading to DHDP is not spontaneous but catalyzed by DapB.</text>
</comment>
<evidence type="ECO:0000256" key="10">
    <source>
        <dbReference type="ARBA" id="ARBA00023270"/>
    </source>
</evidence>
<comment type="similarity">
    <text evidence="3 12 13">Belongs to the DapA family.</text>
</comment>
<evidence type="ECO:0000256" key="3">
    <source>
        <dbReference type="ARBA" id="ARBA00007592"/>
    </source>
</evidence>
<comment type="function">
    <text evidence="1 12">Catalyzes the condensation of (S)-aspartate-beta-semialdehyde [(S)-ASA] and pyruvate to 4-hydroxy-tetrahydrodipicolinate (HTPA).</text>
</comment>
<dbReference type="NCBIfam" id="TIGR00674">
    <property type="entry name" value="dapA"/>
    <property type="match status" value="1"/>
</dbReference>
<evidence type="ECO:0000256" key="6">
    <source>
        <dbReference type="ARBA" id="ARBA00022605"/>
    </source>
</evidence>
<evidence type="ECO:0000256" key="12">
    <source>
        <dbReference type="HAMAP-Rule" id="MF_00418"/>
    </source>
</evidence>
<dbReference type="SUPFAM" id="SSF51569">
    <property type="entry name" value="Aldolase"/>
    <property type="match status" value="1"/>
</dbReference>
<evidence type="ECO:0000313" key="17">
    <source>
        <dbReference type="Proteomes" id="UP000474296"/>
    </source>
</evidence>
<dbReference type="InterPro" id="IPR002220">
    <property type="entry name" value="DapA-like"/>
</dbReference>
<evidence type="ECO:0000256" key="15">
    <source>
        <dbReference type="PIRSR" id="PIRSR001365-2"/>
    </source>
</evidence>
<evidence type="ECO:0000313" key="16">
    <source>
        <dbReference type="EMBL" id="NER17619.1"/>
    </source>
</evidence>
<evidence type="ECO:0000256" key="13">
    <source>
        <dbReference type="PIRNR" id="PIRNR001365"/>
    </source>
</evidence>
<comment type="pathway">
    <text evidence="2 12">Amino-acid biosynthesis; L-lysine biosynthesis via DAP pathway; (S)-tetrahydrodipicolinate from L-aspartate: step 3/4.</text>
</comment>
<evidence type="ECO:0000256" key="11">
    <source>
        <dbReference type="ARBA" id="ARBA00047836"/>
    </source>
</evidence>
<dbReference type="Pfam" id="PF00701">
    <property type="entry name" value="DHDPS"/>
    <property type="match status" value="1"/>
</dbReference>
<evidence type="ECO:0000256" key="2">
    <source>
        <dbReference type="ARBA" id="ARBA00005120"/>
    </source>
</evidence>
<comment type="catalytic activity">
    <reaction evidence="11 12">
        <text>L-aspartate 4-semialdehyde + pyruvate = (2S,4S)-4-hydroxy-2,3,4,5-tetrahydrodipicolinate + H2O + H(+)</text>
        <dbReference type="Rhea" id="RHEA:34171"/>
        <dbReference type="ChEBI" id="CHEBI:15361"/>
        <dbReference type="ChEBI" id="CHEBI:15377"/>
        <dbReference type="ChEBI" id="CHEBI:15378"/>
        <dbReference type="ChEBI" id="CHEBI:67139"/>
        <dbReference type="ChEBI" id="CHEBI:537519"/>
        <dbReference type="EC" id="4.3.3.7"/>
    </reaction>
</comment>
<dbReference type="PANTHER" id="PTHR12128">
    <property type="entry name" value="DIHYDRODIPICOLINATE SYNTHASE"/>
    <property type="match status" value="1"/>
</dbReference>
<dbReference type="GO" id="GO:0009089">
    <property type="term" value="P:lysine biosynthetic process via diaminopimelate"/>
    <property type="evidence" value="ECO:0007669"/>
    <property type="project" value="UniProtKB-UniRule"/>
</dbReference>
<name>A0A6M0CP22_9FLAO</name>
<comment type="subcellular location">
    <subcellularLocation>
        <location evidence="12">Cytoplasm</location>
    </subcellularLocation>
</comment>
<feature type="binding site" evidence="12 15">
    <location>
        <position position="206"/>
    </location>
    <ligand>
        <name>pyruvate</name>
        <dbReference type="ChEBI" id="CHEBI:15361"/>
    </ligand>
</feature>
<dbReference type="InterPro" id="IPR013785">
    <property type="entry name" value="Aldolase_TIM"/>
</dbReference>
<keyword evidence="7 12" id="KW-0220">Diaminopimelate biosynthesis</keyword>
<accession>A0A6M0CP22</accession>
<evidence type="ECO:0000256" key="14">
    <source>
        <dbReference type="PIRSR" id="PIRSR001365-1"/>
    </source>
</evidence>
<keyword evidence="9 12" id="KW-0456">Lyase</keyword>
<gene>
    <name evidence="12" type="primary">dapA</name>
    <name evidence="16" type="ORF">GWK10_10380</name>
</gene>
<keyword evidence="8 12" id="KW-0457">Lysine biosynthesis</keyword>
<feature type="active site" description="Schiff-base intermediate with substrate" evidence="12 14">
    <location>
        <position position="164"/>
    </location>
</feature>
<dbReference type="Gene3D" id="3.20.20.70">
    <property type="entry name" value="Aldolase class I"/>
    <property type="match status" value="1"/>
</dbReference>